<dbReference type="InterPro" id="IPR051311">
    <property type="entry name" value="DedA_domain"/>
</dbReference>
<feature type="transmembrane region" description="Helical" evidence="6">
    <location>
        <begin position="180"/>
        <end position="198"/>
    </location>
</feature>
<gene>
    <name evidence="8" type="ORF">US36_C0009G0007</name>
</gene>
<feature type="domain" description="VTT" evidence="7">
    <location>
        <begin position="38"/>
        <end position="161"/>
    </location>
</feature>
<evidence type="ECO:0000256" key="5">
    <source>
        <dbReference type="ARBA" id="ARBA00023136"/>
    </source>
</evidence>
<evidence type="ECO:0000256" key="6">
    <source>
        <dbReference type="SAM" id="Phobius"/>
    </source>
</evidence>
<dbReference type="GO" id="GO:0005886">
    <property type="term" value="C:plasma membrane"/>
    <property type="evidence" value="ECO:0007669"/>
    <property type="project" value="UniProtKB-SubCell"/>
</dbReference>
<dbReference type="Pfam" id="PF09335">
    <property type="entry name" value="VTT_dom"/>
    <property type="match status" value="1"/>
</dbReference>
<keyword evidence="2" id="KW-1003">Cell membrane</keyword>
<sequence>MISAILEIISRYVLLIIEQTGYAGVFFLMFLESVNIPIPSEIIMPFSGFLVAKNIFNFWLVIFFGALGNLAGSLFSYWLGYLVRKGILHWNNHKVSGEVEKARLWVDRFGDWAIFISRILPVVRTFISFPLGVLMVKSLWRFSILTFIGSIIWSGFLTYLGLFFGKNWEVLHIYFRKFDYLILALIVFGGIFWIWHILRERIKNKIKNGD</sequence>
<dbReference type="EMBL" id="LBSR01000009">
    <property type="protein sequence ID" value="KKQ22161.1"/>
    <property type="molecule type" value="Genomic_DNA"/>
</dbReference>
<dbReference type="PANTHER" id="PTHR42709:SF6">
    <property type="entry name" value="UNDECAPRENYL PHOSPHATE TRANSPORTER A"/>
    <property type="match status" value="1"/>
</dbReference>
<reference evidence="8" key="1">
    <citation type="journal article" date="2015" name="Nature">
        <title>rRNA introns, odd ribosomes, and small enigmatic genomes across a large radiation of phyla.</title>
        <authorList>
            <person name="Brown C.T."/>
            <person name="Hug L.A."/>
            <person name="Thomas B.C."/>
            <person name="Sharon I."/>
            <person name="Castelle C.J."/>
            <person name="Singh A."/>
            <person name="Wilkins M.J."/>
            <person name="Williams K.H."/>
            <person name="Banfield J.F."/>
        </authorList>
    </citation>
    <scope>NUCLEOTIDE SEQUENCE [LARGE SCALE GENOMIC DNA]</scope>
</reference>
<name>A0A0G0J1Y4_9BACT</name>
<comment type="subcellular location">
    <subcellularLocation>
        <location evidence="1">Cell membrane</location>
        <topology evidence="1">Multi-pass membrane protein</topology>
    </subcellularLocation>
</comment>
<protein>
    <submittedName>
        <fullName evidence="8">DedA family protein</fullName>
    </submittedName>
</protein>
<organism evidence="8">
    <name type="scientific">Candidatus Wolfebacteria bacterium GW2011_GWC1_37_10</name>
    <dbReference type="NCBI Taxonomy" id="1619010"/>
    <lineage>
        <taxon>Bacteria</taxon>
        <taxon>Candidatus Wolfeibacteriota</taxon>
    </lineage>
</organism>
<feature type="transmembrane region" description="Helical" evidence="6">
    <location>
        <begin position="56"/>
        <end position="79"/>
    </location>
</feature>
<accession>A0A0G0J1Y4</accession>
<dbReference type="Proteomes" id="UP000034044">
    <property type="component" value="Unassembled WGS sequence"/>
</dbReference>
<evidence type="ECO:0000256" key="3">
    <source>
        <dbReference type="ARBA" id="ARBA00022692"/>
    </source>
</evidence>
<comment type="caution">
    <text evidence="8">The sequence shown here is derived from an EMBL/GenBank/DDBJ whole genome shotgun (WGS) entry which is preliminary data.</text>
</comment>
<keyword evidence="3 6" id="KW-0812">Transmembrane</keyword>
<dbReference type="PANTHER" id="PTHR42709">
    <property type="entry name" value="ALKALINE PHOSPHATASE LIKE PROTEIN"/>
    <property type="match status" value="1"/>
</dbReference>
<evidence type="ECO:0000256" key="4">
    <source>
        <dbReference type="ARBA" id="ARBA00022989"/>
    </source>
</evidence>
<evidence type="ECO:0000256" key="1">
    <source>
        <dbReference type="ARBA" id="ARBA00004651"/>
    </source>
</evidence>
<feature type="transmembrane region" description="Helical" evidence="6">
    <location>
        <begin position="139"/>
        <end position="160"/>
    </location>
</feature>
<keyword evidence="5 6" id="KW-0472">Membrane</keyword>
<keyword evidence="4 6" id="KW-1133">Transmembrane helix</keyword>
<dbReference type="AlphaFoldDB" id="A0A0G0J1Y4"/>
<feature type="transmembrane region" description="Helical" evidence="6">
    <location>
        <begin position="12"/>
        <end position="36"/>
    </location>
</feature>
<proteinExistence type="predicted"/>
<evidence type="ECO:0000256" key="2">
    <source>
        <dbReference type="ARBA" id="ARBA00022475"/>
    </source>
</evidence>
<dbReference type="InterPro" id="IPR032816">
    <property type="entry name" value="VTT_dom"/>
</dbReference>
<evidence type="ECO:0000259" key="7">
    <source>
        <dbReference type="Pfam" id="PF09335"/>
    </source>
</evidence>
<evidence type="ECO:0000313" key="8">
    <source>
        <dbReference type="EMBL" id="KKQ22161.1"/>
    </source>
</evidence>